<keyword evidence="4" id="KW-1185">Reference proteome</keyword>
<dbReference type="InterPro" id="IPR050955">
    <property type="entry name" value="Plant_Biomass_Hydrol_Est"/>
</dbReference>
<name>A0ABR7D051_9BACT</name>
<evidence type="ECO:0000256" key="1">
    <source>
        <dbReference type="ARBA" id="ARBA00022729"/>
    </source>
</evidence>
<sequence length="408" mass="47063">MRIVCVLFFVSVWLSPSCVSAQVKAVKTWVARKAEERKPLNKFAFYEKALNKEEAREIATLLFDEKLKEVKKKNERMWGGKCFSREGLRMPFDYKVFGVKPADGRSLYISMHGGGSAPEAVNTQQWKNQIQLYQPTEGVYVAPRAPWDDWNMWFKPGLDEFFDELIRTAVVMMDVNPDKVYLLGYSAGGDGVWRMAPRMADRWAAASMMAGHPGEASQVNLRNVPFMIWMGERDAAYNRNTLAAEKGVVMDSLHASDPEGYIHETRIVKGKGHWMDREDRAAIPWMAKYQREPNPTKVVWRQEEVVMPSLYWLRVDTDEAKHGMEVVVERNGNTFTILKNDYKRLIIRLNDEMIDFEQPVEIFYQGNKLFSGKVKRTLKNIAESIDERVDRRLIFSGKLTVVDNGKVE</sequence>
<dbReference type="GO" id="GO:0016787">
    <property type="term" value="F:hydrolase activity"/>
    <property type="evidence" value="ECO:0007669"/>
    <property type="project" value="UniProtKB-KW"/>
</dbReference>
<dbReference type="PANTHER" id="PTHR43037:SF4">
    <property type="entry name" value="PEPTIDASE S9 PROLYL OLIGOPEPTIDASE CATALYTIC DOMAIN-CONTAINING PROTEIN"/>
    <property type="match status" value="1"/>
</dbReference>
<feature type="chain" id="PRO_5045598207" evidence="2">
    <location>
        <begin position="22"/>
        <end position="408"/>
    </location>
</feature>
<dbReference type="Proteomes" id="UP000646484">
    <property type="component" value="Unassembled WGS sequence"/>
</dbReference>
<evidence type="ECO:0000256" key="2">
    <source>
        <dbReference type="SAM" id="SignalP"/>
    </source>
</evidence>
<evidence type="ECO:0000313" key="4">
    <source>
        <dbReference type="Proteomes" id="UP000646484"/>
    </source>
</evidence>
<dbReference type="SUPFAM" id="SSF53474">
    <property type="entry name" value="alpha/beta-Hydrolases"/>
    <property type="match status" value="1"/>
</dbReference>
<evidence type="ECO:0000313" key="3">
    <source>
        <dbReference type="EMBL" id="MBC5621302.1"/>
    </source>
</evidence>
<comment type="caution">
    <text evidence="3">The sequence shown here is derived from an EMBL/GenBank/DDBJ whole genome shotgun (WGS) entry which is preliminary data.</text>
</comment>
<dbReference type="EMBL" id="JACOOH010000004">
    <property type="protein sequence ID" value="MBC5621302.1"/>
    <property type="molecule type" value="Genomic_DNA"/>
</dbReference>
<dbReference type="InterPro" id="IPR029058">
    <property type="entry name" value="AB_hydrolase_fold"/>
</dbReference>
<keyword evidence="3" id="KW-0378">Hydrolase</keyword>
<dbReference type="Gene3D" id="3.40.50.1820">
    <property type="entry name" value="alpha/beta hydrolase"/>
    <property type="match status" value="1"/>
</dbReference>
<protein>
    <submittedName>
        <fullName evidence="3">Alpha/beta hydrolase</fullName>
    </submittedName>
</protein>
<reference evidence="3 4" key="1">
    <citation type="submission" date="2020-08" db="EMBL/GenBank/DDBJ databases">
        <title>Genome public.</title>
        <authorList>
            <person name="Liu C."/>
            <person name="Sun Q."/>
        </authorList>
    </citation>
    <scope>NUCLEOTIDE SEQUENCE [LARGE SCALE GENOMIC DNA]</scope>
    <source>
        <strain evidence="3 4">NSJ-56</strain>
    </source>
</reference>
<gene>
    <name evidence="3" type="ORF">H8S64_09345</name>
</gene>
<proteinExistence type="predicted"/>
<keyword evidence="1 2" id="KW-0732">Signal</keyword>
<accession>A0ABR7D051</accession>
<feature type="signal peptide" evidence="2">
    <location>
        <begin position="1"/>
        <end position="21"/>
    </location>
</feature>
<organism evidence="3 4">
    <name type="scientific">Butyricimonas hominis</name>
    <dbReference type="NCBI Taxonomy" id="2763032"/>
    <lineage>
        <taxon>Bacteria</taxon>
        <taxon>Pseudomonadati</taxon>
        <taxon>Bacteroidota</taxon>
        <taxon>Bacteroidia</taxon>
        <taxon>Bacteroidales</taxon>
        <taxon>Odoribacteraceae</taxon>
        <taxon>Butyricimonas</taxon>
    </lineage>
</organism>
<dbReference type="PANTHER" id="PTHR43037">
    <property type="entry name" value="UNNAMED PRODUCT-RELATED"/>
    <property type="match status" value="1"/>
</dbReference>